<evidence type="ECO:0008006" key="10">
    <source>
        <dbReference type="Google" id="ProtNLM"/>
    </source>
</evidence>
<keyword evidence="3 6" id="KW-0812">Transmembrane</keyword>
<protein>
    <recommendedName>
        <fullName evidence="10">DUF423 domain-containing protein</fullName>
    </recommendedName>
</protein>
<keyword evidence="5 6" id="KW-0472">Membrane</keyword>
<dbReference type="Pfam" id="PF04241">
    <property type="entry name" value="DUF423"/>
    <property type="match status" value="1"/>
</dbReference>
<dbReference type="PANTHER" id="PTHR43461">
    <property type="entry name" value="TRANSMEMBRANE PROTEIN 256"/>
    <property type="match status" value="1"/>
</dbReference>
<keyword evidence="4 6" id="KW-1133">Transmembrane helix</keyword>
<organism evidence="8 9">
    <name type="scientific">Blastopirellula marina DSM 3645</name>
    <dbReference type="NCBI Taxonomy" id="314230"/>
    <lineage>
        <taxon>Bacteria</taxon>
        <taxon>Pseudomonadati</taxon>
        <taxon>Planctomycetota</taxon>
        <taxon>Planctomycetia</taxon>
        <taxon>Pirellulales</taxon>
        <taxon>Pirellulaceae</taxon>
        <taxon>Blastopirellula</taxon>
    </lineage>
</organism>
<evidence type="ECO:0000256" key="6">
    <source>
        <dbReference type="SAM" id="Phobius"/>
    </source>
</evidence>
<feature type="transmembrane region" description="Helical" evidence="6">
    <location>
        <begin position="77"/>
        <end position="100"/>
    </location>
</feature>
<dbReference type="HOGENOM" id="CLU_096548_3_2_0"/>
<dbReference type="GO" id="GO:0005886">
    <property type="term" value="C:plasma membrane"/>
    <property type="evidence" value="ECO:0007669"/>
    <property type="project" value="TreeGrafter"/>
</dbReference>
<evidence type="ECO:0000256" key="5">
    <source>
        <dbReference type="ARBA" id="ARBA00023136"/>
    </source>
</evidence>
<comment type="similarity">
    <text evidence="2">Belongs to the UPF0382 family.</text>
</comment>
<dbReference type="AlphaFoldDB" id="A3ZLD0"/>
<comment type="subcellular location">
    <subcellularLocation>
        <location evidence="1">Membrane</location>
        <topology evidence="1">Multi-pass membrane protein</topology>
    </subcellularLocation>
</comment>
<evidence type="ECO:0000256" key="3">
    <source>
        <dbReference type="ARBA" id="ARBA00022692"/>
    </source>
</evidence>
<dbReference type="PANTHER" id="PTHR43461:SF1">
    <property type="entry name" value="TRANSMEMBRANE PROTEIN 256"/>
    <property type="match status" value="1"/>
</dbReference>
<accession>A3ZLD0</accession>
<feature type="chain" id="PRO_5002664717" description="DUF423 domain-containing protein" evidence="7">
    <location>
        <begin position="22"/>
        <end position="140"/>
    </location>
</feature>
<keyword evidence="7" id="KW-0732">Signal</keyword>
<gene>
    <name evidence="8" type="ORF">DSM3645_09197</name>
</gene>
<evidence type="ECO:0000313" key="8">
    <source>
        <dbReference type="EMBL" id="EAQ82563.1"/>
    </source>
</evidence>
<dbReference type="InterPro" id="IPR006696">
    <property type="entry name" value="DUF423"/>
</dbReference>
<dbReference type="OrthoDB" id="9802121at2"/>
<evidence type="ECO:0000256" key="7">
    <source>
        <dbReference type="SAM" id="SignalP"/>
    </source>
</evidence>
<feature type="signal peptide" evidence="7">
    <location>
        <begin position="1"/>
        <end position="21"/>
    </location>
</feature>
<dbReference type="eggNOG" id="COG2363">
    <property type="taxonomic scope" value="Bacteria"/>
</dbReference>
<comment type="caution">
    <text evidence="8">The sequence shown here is derived from an EMBL/GenBank/DDBJ whole genome shotgun (WGS) entry which is preliminary data.</text>
</comment>
<dbReference type="Proteomes" id="UP000004358">
    <property type="component" value="Unassembled WGS sequence"/>
</dbReference>
<feature type="transmembrane region" description="Helical" evidence="6">
    <location>
        <begin position="106"/>
        <end position="130"/>
    </location>
</feature>
<dbReference type="EMBL" id="AANZ01000001">
    <property type="protein sequence ID" value="EAQ82563.1"/>
    <property type="molecule type" value="Genomic_DNA"/>
</dbReference>
<evidence type="ECO:0000256" key="4">
    <source>
        <dbReference type="ARBA" id="ARBA00022989"/>
    </source>
</evidence>
<proteinExistence type="inferred from homology"/>
<feature type="transmembrane region" description="Helical" evidence="6">
    <location>
        <begin position="51"/>
        <end position="70"/>
    </location>
</feature>
<dbReference type="STRING" id="314230.DSM3645_09197"/>
<name>A3ZLD0_9BACT</name>
<evidence type="ECO:0000256" key="1">
    <source>
        <dbReference type="ARBA" id="ARBA00004141"/>
    </source>
</evidence>
<evidence type="ECO:0000313" key="9">
    <source>
        <dbReference type="Proteomes" id="UP000004358"/>
    </source>
</evidence>
<sequence length="140" mass="14736">MMAKFVLVLAALCGLTGVAAGALGDHSLQTHLESKKITDVEKPRERLQIGVRYQMFHATALIGVGVLLLASDRGRFAALFSALCFVAGILAFSGTLYALAFTQNESLAMIVPFGGMAYLIGWGALIVAGLQARPHGSDAE</sequence>
<evidence type="ECO:0000256" key="2">
    <source>
        <dbReference type="ARBA" id="ARBA00009694"/>
    </source>
</evidence>
<reference evidence="8 9" key="1">
    <citation type="submission" date="2006-02" db="EMBL/GenBank/DDBJ databases">
        <authorList>
            <person name="Amann R."/>
            <person name="Ferriera S."/>
            <person name="Johnson J."/>
            <person name="Kravitz S."/>
            <person name="Halpern A."/>
            <person name="Remington K."/>
            <person name="Beeson K."/>
            <person name="Tran B."/>
            <person name="Rogers Y.-H."/>
            <person name="Friedman R."/>
            <person name="Venter J.C."/>
        </authorList>
    </citation>
    <scope>NUCLEOTIDE SEQUENCE [LARGE SCALE GENOMIC DNA]</scope>
    <source>
        <strain evidence="8 9">DSM 3645</strain>
    </source>
</reference>